<dbReference type="GO" id="GO:0006631">
    <property type="term" value="P:fatty acid metabolic process"/>
    <property type="evidence" value="ECO:0007669"/>
    <property type="project" value="TreeGrafter"/>
</dbReference>
<dbReference type="Pfam" id="PF00501">
    <property type="entry name" value="AMP-binding"/>
    <property type="match status" value="1"/>
</dbReference>
<dbReference type="Gene3D" id="3.30.300.30">
    <property type="match status" value="1"/>
</dbReference>
<feature type="domain" description="AMP-binding enzyme C-terminal" evidence="3">
    <location>
        <begin position="428"/>
        <end position="501"/>
    </location>
</feature>
<evidence type="ECO:0000256" key="1">
    <source>
        <dbReference type="ARBA" id="ARBA00006432"/>
    </source>
</evidence>
<evidence type="ECO:0000313" key="4">
    <source>
        <dbReference type="EMBL" id="MYC95773.1"/>
    </source>
</evidence>
<dbReference type="InterPro" id="IPR020845">
    <property type="entry name" value="AMP-binding_CS"/>
</dbReference>
<dbReference type="AlphaFoldDB" id="A0A6B1D8L7"/>
<dbReference type="InterPro" id="IPR042099">
    <property type="entry name" value="ANL_N_sf"/>
</dbReference>
<organism evidence="4">
    <name type="scientific">Caldilineaceae bacterium SB0661_bin_32</name>
    <dbReference type="NCBI Taxonomy" id="2605255"/>
    <lineage>
        <taxon>Bacteria</taxon>
        <taxon>Bacillati</taxon>
        <taxon>Chloroflexota</taxon>
        <taxon>Caldilineae</taxon>
        <taxon>Caldilineales</taxon>
        <taxon>Caldilineaceae</taxon>
    </lineage>
</organism>
<dbReference type="InterPro" id="IPR045851">
    <property type="entry name" value="AMP-bd_C_sf"/>
</dbReference>
<dbReference type="Gene3D" id="3.40.50.12780">
    <property type="entry name" value="N-terminal domain of ligase-like"/>
    <property type="match status" value="1"/>
</dbReference>
<feature type="domain" description="AMP-dependent synthetase/ligase" evidence="2">
    <location>
        <begin position="12"/>
        <end position="372"/>
    </location>
</feature>
<evidence type="ECO:0000259" key="2">
    <source>
        <dbReference type="Pfam" id="PF00501"/>
    </source>
</evidence>
<dbReference type="EMBL" id="VXMH01000066">
    <property type="protein sequence ID" value="MYC95773.1"/>
    <property type="molecule type" value="Genomic_DNA"/>
</dbReference>
<dbReference type="SUPFAM" id="SSF56801">
    <property type="entry name" value="Acetyl-CoA synthetase-like"/>
    <property type="match status" value="1"/>
</dbReference>
<evidence type="ECO:0000259" key="3">
    <source>
        <dbReference type="Pfam" id="PF13193"/>
    </source>
</evidence>
<comment type="similarity">
    <text evidence="1">Belongs to the ATP-dependent AMP-binding enzyme family.</text>
</comment>
<comment type="caution">
    <text evidence="4">The sequence shown here is derived from an EMBL/GenBank/DDBJ whole genome shotgun (WGS) entry which is preliminary data.</text>
</comment>
<gene>
    <name evidence="4" type="ORF">F4X14_12475</name>
</gene>
<dbReference type="GO" id="GO:0031956">
    <property type="term" value="F:medium-chain fatty acid-CoA ligase activity"/>
    <property type="evidence" value="ECO:0007669"/>
    <property type="project" value="TreeGrafter"/>
</dbReference>
<dbReference type="Pfam" id="PF13193">
    <property type="entry name" value="AMP-binding_C"/>
    <property type="match status" value="1"/>
</dbReference>
<dbReference type="InterPro" id="IPR025110">
    <property type="entry name" value="AMP-bd_C"/>
</dbReference>
<dbReference type="PROSITE" id="PS00455">
    <property type="entry name" value="AMP_BINDING"/>
    <property type="match status" value="1"/>
</dbReference>
<name>A0A6B1D8L7_9CHLR</name>
<dbReference type="PANTHER" id="PTHR43201:SF8">
    <property type="entry name" value="ACYL-COA SYNTHETASE FAMILY MEMBER 3"/>
    <property type="match status" value="1"/>
</dbReference>
<reference evidence="4" key="1">
    <citation type="submission" date="2019-09" db="EMBL/GenBank/DDBJ databases">
        <title>Characterisation of the sponge microbiome using genome-centric metagenomics.</title>
        <authorList>
            <person name="Engelberts J.P."/>
            <person name="Robbins S.J."/>
            <person name="De Goeij J.M."/>
            <person name="Aranda M."/>
            <person name="Bell S.C."/>
            <person name="Webster N.S."/>
        </authorList>
    </citation>
    <scope>NUCLEOTIDE SEQUENCE</scope>
    <source>
        <strain evidence="4">SB0661_bin_32</strain>
    </source>
</reference>
<protein>
    <submittedName>
        <fullName evidence="4">AMP-binding protein</fullName>
    </submittedName>
</protein>
<proteinExistence type="inferred from homology"/>
<sequence>MNLLTLFAIGRERRPDKTAIEFKDTRGPLGAQELTFSGLQREVERWAAAFVRMGVQKGDRVGLYLCNRPEFVIAYLAALEVGAIMVPINLRYRRRELSHILNDAEPALLIIEDEHWPVLDEIVGIEIGPGLTVLSVDRSESWLEEADGKEWTSASRPLTRGEETALIMYTSGTTGASKGAVLTHNHVLATVTGLLSAWAWQADDVLLLPLPLFHTHGLVVGLHCALAMGATVRLRTGFDATETVKTLSSGAATLFFAVPTIYTRLVDFLAEAEEVPSFASMRLFCSGSAPLPAEIHNAFERLTGKRILERYGMTETGMNFSNPYAGPRVAGTVGTPLPGVFARIVDAAGQDLPAGEEGELLLRGSNVFDEYWRAPQKTAESFVRDELGNRWFLTGDLARMDPLSGYVTLLGRRHELIISGGLNIYPREVEEMLTTFPGIEEAAVVGEPDAEWGEAPVAYLVCSCEIDEVDLERYCRGQLASYKLPRRLRFVGALPRNAMGKVQKHLLPRGDVE</sequence>
<dbReference type="InterPro" id="IPR000873">
    <property type="entry name" value="AMP-dep_synth/lig_dom"/>
</dbReference>
<dbReference type="PANTHER" id="PTHR43201">
    <property type="entry name" value="ACYL-COA SYNTHETASE"/>
    <property type="match status" value="1"/>
</dbReference>
<accession>A0A6B1D8L7</accession>